<evidence type="ECO:0000313" key="2">
    <source>
        <dbReference type="Proteomes" id="UP001159363"/>
    </source>
</evidence>
<name>A0ABQ9II01_9NEOP</name>
<protein>
    <submittedName>
        <fullName evidence="1">Uncharacterized protein</fullName>
    </submittedName>
</protein>
<comment type="caution">
    <text evidence="1">The sequence shown here is derived from an EMBL/GenBank/DDBJ whole genome shotgun (WGS) entry which is preliminary data.</text>
</comment>
<gene>
    <name evidence="1" type="ORF">PR048_001312</name>
</gene>
<reference evidence="1 2" key="1">
    <citation type="submission" date="2023-02" db="EMBL/GenBank/DDBJ databases">
        <title>LHISI_Scaffold_Assembly.</title>
        <authorList>
            <person name="Stuart O.P."/>
            <person name="Cleave R."/>
            <person name="Magrath M.J.L."/>
            <person name="Mikheyev A.S."/>
        </authorList>
    </citation>
    <scope>NUCLEOTIDE SEQUENCE [LARGE SCALE GENOMIC DNA]</scope>
    <source>
        <strain evidence="1">Daus_M_001</strain>
        <tissue evidence="1">Leg muscle</tissue>
    </source>
</reference>
<proteinExistence type="predicted"/>
<keyword evidence="2" id="KW-1185">Reference proteome</keyword>
<organism evidence="1 2">
    <name type="scientific">Dryococelus australis</name>
    <dbReference type="NCBI Taxonomy" id="614101"/>
    <lineage>
        <taxon>Eukaryota</taxon>
        <taxon>Metazoa</taxon>
        <taxon>Ecdysozoa</taxon>
        <taxon>Arthropoda</taxon>
        <taxon>Hexapoda</taxon>
        <taxon>Insecta</taxon>
        <taxon>Pterygota</taxon>
        <taxon>Neoptera</taxon>
        <taxon>Polyneoptera</taxon>
        <taxon>Phasmatodea</taxon>
        <taxon>Verophasmatodea</taxon>
        <taxon>Anareolatae</taxon>
        <taxon>Phasmatidae</taxon>
        <taxon>Eurycanthinae</taxon>
        <taxon>Dryococelus</taxon>
    </lineage>
</organism>
<dbReference type="EMBL" id="JARBHB010000001">
    <property type="protein sequence ID" value="KAJ8895971.1"/>
    <property type="molecule type" value="Genomic_DNA"/>
</dbReference>
<accession>A0ABQ9II01</accession>
<sequence>MLYVERSNWRQGSISNCLILPEFVRHAKTFSDTCGGQIRNIRMAIMFSVVMREKPSLQVIDQKFLLPGHTRLECDSDHARIERAKKQIDESMKIMVPRDWYHTPSILTHHSEFWISGERIKGRPICADSISIPGSHTKHLEINPLRNKRLVIHFEAVGHRLP</sequence>
<dbReference type="Proteomes" id="UP001159363">
    <property type="component" value="Chromosome 1"/>
</dbReference>
<evidence type="ECO:0000313" key="1">
    <source>
        <dbReference type="EMBL" id="KAJ8895971.1"/>
    </source>
</evidence>